<proteinExistence type="predicted"/>
<dbReference type="InterPro" id="IPR021335">
    <property type="entry name" value="DUF2948"/>
</dbReference>
<dbReference type="RefSeq" id="WP_119539927.1">
    <property type="nucleotide sequence ID" value="NZ_QYRN01000005.1"/>
</dbReference>
<dbReference type="Proteomes" id="UP000265750">
    <property type="component" value="Unassembled WGS sequence"/>
</dbReference>
<name>A0A3A1WSP6_9HYPH</name>
<comment type="caution">
    <text evidence="1">The sequence shown here is derived from an EMBL/GenBank/DDBJ whole genome shotgun (WGS) entry which is preliminary data.</text>
</comment>
<dbReference type="OrthoDB" id="9806367at2"/>
<organism evidence="1 2">
    <name type="scientific">Aureimonas flava</name>
    <dbReference type="NCBI Taxonomy" id="2320271"/>
    <lineage>
        <taxon>Bacteria</taxon>
        <taxon>Pseudomonadati</taxon>
        <taxon>Pseudomonadota</taxon>
        <taxon>Alphaproteobacteria</taxon>
        <taxon>Hyphomicrobiales</taxon>
        <taxon>Aurantimonadaceae</taxon>
        <taxon>Aureimonas</taxon>
    </lineage>
</organism>
<protein>
    <submittedName>
        <fullName evidence="1">DUF2948 family protein</fullName>
    </submittedName>
</protein>
<dbReference type="EMBL" id="QYRN01000005">
    <property type="protein sequence ID" value="RIY00725.1"/>
    <property type="molecule type" value="Genomic_DNA"/>
</dbReference>
<gene>
    <name evidence="1" type="ORF">D3218_09930</name>
</gene>
<dbReference type="Pfam" id="PF11164">
    <property type="entry name" value="DUF2948"/>
    <property type="match status" value="1"/>
</dbReference>
<keyword evidence="2" id="KW-1185">Reference proteome</keyword>
<accession>A0A3A1WSP6</accession>
<evidence type="ECO:0000313" key="1">
    <source>
        <dbReference type="EMBL" id="RIY00725.1"/>
    </source>
</evidence>
<dbReference type="AlphaFoldDB" id="A0A3A1WSP6"/>
<evidence type="ECO:0000313" key="2">
    <source>
        <dbReference type="Proteomes" id="UP000265750"/>
    </source>
</evidence>
<sequence length="148" mass="16356">MDQIRLNALDADDLAIVSAHCQDAVLRAGDLRLDGRAGRLLVPMNRFAWETAKPRRWFARPEPGERRRSVLRLDRVLSASRTGIDPGAPEEILSLMALRWHEGEAPSGSIELVFAGEAAIRLQVECIEVQLTDLGASWSTPSRPAHPV</sequence>
<reference evidence="2" key="1">
    <citation type="submission" date="2018-09" db="EMBL/GenBank/DDBJ databases">
        <authorList>
            <person name="Tuo L."/>
        </authorList>
    </citation>
    <scope>NUCLEOTIDE SEQUENCE [LARGE SCALE GENOMIC DNA]</scope>
    <source>
        <strain evidence="2">M2BS4Y-1</strain>
    </source>
</reference>